<keyword evidence="10 14" id="KW-0407">Ion channel</keyword>
<dbReference type="RefSeq" id="WP_226789468.1">
    <property type="nucleotide sequence ID" value="NZ_AYZB01000020.1"/>
</dbReference>
<evidence type="ECO:0000256" key="12">
    <source>
        <dbReference type="ARBA" id="ARBA00035585"/>
    </source>
</evidence>
<proteinExistence type="inferred from homology"/>
<dbReference type="GO" id="GO:0062054">
    <property type="term" value="F:fluoride channel activity"/>
    <property type="evidence" value="ECO:0007669"/>
    <property type="project" value="UniProtKB-UniRule"/>
</dbReference>
<feature type="binding site" evidence="14">
    <location>
        <position position="72"/>
    </location>
    <ligand>
        <name>Na(+)</name>
        <dbReference type="ChEBI" id="CHEBI:29101"/>
        <note>structural</note>
    </ligand>
</feature>
<comment type="catalytic activity">
    <reaction evidence="12">
        <text>fluoride(in) = fluoride(out)</text>
        <dbReference type="Rhea" id="RHEA:76159"/>
        <dbReference type="ChEBI" id="CHEBI:17051"/>
    </reaction>
    <physiologicalReaction direction="left-to-right" evidence="12">
        <dbReference type="Rhea" id="RHEA:76160"/>
    </physiologicalReaction>
</comment>
<keyword evidence="2 14" id="KW-0813">Transport</keyword>
<evidence type="ECO:0000256" key="2">
    <source>
        <dbReference type="ARBA" id="ARBA00022448"/>
    </source>
</evidence>
<dbReference type="EMBL" id="AYZB01000020">
    <property type="protein sequence ID" value="KRM23382.1"/>
    <property type="molecule type" value="Genomic_DNA"/>
</dbReference>
<keyword evidence="3 14" id="KW-1003">Cell membrane</keyword>
<evidence type="ECO:0000256" key="3">
    <source>
        <dbReference type="ARBA" id="ARBA00022475"/>
    </source>
</evidence>
<keyword evidence="7 14" id="KW-0915">Sodium</keyword>
<protein>
    <recommendedName>
        <fullName evidence="14">Fluoride-specific ion channel FluC</fullName>
    </recommendedName>
</protein>
<organism evidence="15 16">
    <name type="scientific">Latilactobacillus graminis DSM 20719</name>
    <dbReference type="NCBI Taxonomy" id="1423752"/>
    <lineage>
        <taxon>Bacteria</taxon>
        <taxon>Bacillati</taxon>
        <taxon>Bacillota</taxon>
        <taxon>Bacilli</taxon>
        <taxon>Lactobacillales</taxon>
        <taxon>Lactobacillaceae</taxon>
        <taxon>Latilactobacillus</taxon>
    </lineage>
</organism>
<comment type="activity regulation">
    <text evidence="14">Na(+) is not transported, but it plays an essential structural role and its presence is essential for fluoride channel function.</text>
</comment>
<comment type="subcellular location">
    <subcellularLocation>
        <location evidence="1 14">Cell membrane</location>
        <topology evidence="1 14">Multi-pass membrane protein</topology>
    </subcellularLocation>
</comment>
<evidence type="ECO:0000256" key="10">
    <source>
        <dbReference type="ARBA" id="ARBA00023303"/>
    </source>
</evidence>
<evidence type="ECO:0000256" key="9">
    <source>
        <dbReference type="ARBA" id="ARBA00023136"/>
    </source>
</evidence>
<feature type="transmembrane region" description="Helical" evidence="14">
    <location>
        <begin position="34"/>
        <end position="53"/>
    </location>
</feature>
<evidence type="ECO:0000256" key="11">
    <source>
        <dbReference type="ARBA" id="ARBA00035120"/>
    </source>
</evidence>
<evidence type="ECO:0000256" key="6">
    <source>
        <dbReference type="ARBA" id="ARBA00022989"/>
    </source>
</evidence>
<dbReference type="GO" id="GO:0046872">
    <property type="term" value="F:metal ion binding"/>
    <property type="evidence" value="ECO:0007669"/>
    <property type="project" value="UniProtKB-KW"/>
</dbReference>
<evidence type="ECO:0000256" key="8">
    <source>
        <dbReference type="ARBA" id="ARBA00023065"/>
    </source>
</evidence>
<dbReference type="GO" id="GO:0140114">
    <property type="term" value="P:cellular detoxification of fluoride"/>
    <property type="evidence" value="ECO:0007669"/>
    <property type="project" value="UniProtKB-UniRule"/>
</dbReference>
<evidence type="ECO:0000256" key="4">
    <source>
        <dbReference type="ARBA" id="ARBA00022692"/>
    </source>
</evidence>
<evidence type="ECO:0000256" key="5">
    <source>
        <dbReference type="ARBA" id="ARBA00022723"/>
    </source>
</evidence>
<name>A0AA89I141_9LACO</name>
<keyword evidence="8 14" id="KW-0406">Ion transport</keyword>
<comment type="function">
    <text evidence="13 14">Fluoride-specific ion channel. Important for reducing fluoride concentration in the cell, thus reducing its toxicity.</text>
</comment>
<keyword evidence="5 14" id="KW-0479">Metal-binding</keyword>
<dbReference type="HAMAP" id="MF_00454">
    <property type="entry name" value="FluC"/>
    <property type="match status" value="1"/>
</dbReference>
<dbReference type="PANTHER" id="PTHR28259:SF16">
    <property type="entry name" value="FLUORIDE-SPECIFIC ION CHANNEL FLUC 2"/>
    <property type="match status" value="1"/>
</dbReference>
<evidence type="ECO:0000256" key="1">
    <source>
        <dbReference type="ARBA" id="ARBA00004651"/>
    </source>
</evidence>
<feature type="binding site" evidence="14">
    <location>
        <position position="69"/>
    </location>
    <ligand>
        <name>Na(+)</name>
        <dbReference type="ChEBI" id="CHEBI:29101"/>
        <note>structural</note>
    </ligand>
</feature>
<sequence length="121" mass="13452">MMNLLLVGLGAAIGAIIRYQLTRLGPRIVSEYPLITFLINLTGSFCLGWVTGVELHQPEMLFWGVGIMGGYTTFSTFNHELSQLWLRRRYHIFFGYLLLTYGLGIMVAAAGLYLGQSSQSG</sequence>
<dbReference type="InterPro" id="IPR003691">
    <property type="entry name" value="FluC"/>
</dbReference>
<keyword evidence="6 14" id="KW-1133">Transmembrane helix</keyword>
<reference evidence="15 16" key="1">
    <citation type="journal article" date="2015" name="Genome Announc.">
        <title>Expanding the biotechnology potential of lactobacilli through comparative genomics of 213 strains and associated genera.</title>
        <authorList>
            <person name="Sun Z."/>
            <person name="Harris H.M."/>
            <person name="McCann A."/>
            <person name="Guo C."/>
            <person name="Argimon S."/>
            <person name="Zhang W."/>
            <person name="Yang X."/>
            <person name="Jeffery I.B."/>
            <person name="Cooney J.C."/>
            <person name="Kagawa T.F."/>
            <person name="Liu W."/>
            <person name="Song Y."/>
            <person name="Salvetti E."/>
            <person name="Wrobel A."/>
            <person name="Rasinkangas P."/>
            <person name="Parkhill J."/>
            <person name="Rea M.C."/>
            <person name="O'Sullivan O."/>
            <person name="Ritari J."/>
            <person name="Douillard F.P."/>
            <person name="Paul Ross R."/>
            <person name="Yang R."/>
            <person name="Briner A.E."/>
            <person name="Felis G.E."/>
            <person name="de Vos W.M."/>
            <person name="Barrangou R."/>
            <person name="Klaenhammer T.R."/>
            <person name="Caufield P.W."/>
            <person name="Cui Y."/>
            <person name="Zhang H."/>
            <person name="O'Toole P.W."/>
        </authorList>
    </citation>
    <scope>NUCLEOTIDE SEQUENCE [LARGE SCALE GENOMIC DNA]</scope>
    <source>
        <strain evidence="15 16">DSM 20719</strain>
    </source>
</reference>
<dbReference type="Proteomes" id="UP000050823">
    <property type="component" value="Unassembled WGS sequence"/>
</dbReference>
<feature type="transmembrane region" description="Helical" evidence="14">
    <location>
        <begin position="90"/>
        <end position="114"/>
    </location>
</feature>
<evidence type="ECO:0000256" key="13">
    <source>
        <dbReference type="ARBA" id="ARBA00049940"/>
    </source>
</evidence>
<gene>
    <name evidence="14" type="primary">fluC</name>
    <name evidence="14" type="synonym">crcB</name>
    <name evidence="15" type="ORF">FC90_GL000337</name>
</gene>
<keyword evidence="4 14" id="KW-0812">Transmembrane</keyword>
<evidence type="ECO:0000256" key="14">
    <source>
        <dbReference type="HAMAP-Rule" id="MF_00454"/>
    </source>
</evidence>
<evidence type="ECO:0000256" key="7">
    <source>
        <dbReference type="ARBA" id="ARBA00023053"/>
    </source>
</evidence>
<dbReference type="Pfam" id="PF02537">
    <property type="entry name" value="CRCB"/>
    <property type="match status" value="1"/>
</dbReference>
<dbReference type="AlphaFoldDB" id="A0AA89I141"/>
<comment type="caution">
    <text evidence="15">The sequence shown here is derived from an EMBL/GenBank/DDBJ whole genome shotgun (WGS) entry which is preliminary data.</text>
</comment>
<keyword evidence="9 14" id="KW-0472">Membrane</keyword>
<dbReference type="PANTHER" id="PTHR28259">
    <property type="entry name" value="FLUORIDE EXPORT PROTEIN 1-RELATED"/>
    <property type="match status" value="1"/>
</dbReference>
<comment type="similarity">
    <text evidence="11 14">Belongs to the fluoride channel Fluc/FEX (TC 1.A.43) family.</text>
</comment>
<feature type="transmembrane region" description="Helical" evidence="14">
    <location>
        <begin position="60"/>
        <end position="78"/>
    </location>
</feature>
<evidence type="ECO:0000313" key="16">
    <source>
        <dbReference type="Proteomes" id="UP000050823"/>
    </source>
</evidence>
<dbReference type="GO" id="GO:0005886">
    <property type="term" value="C:plasma membrane"/>
    <property type="evidence" value="ECO:0007669"/>
    <property type="project" value="UniProtKB-SubCell"/>
</dbReference>
<accession>A0AA89I141</accession>
<evidence type="ECO:0000313" key="15">
    <source>
        <dbReference type="EMBL" id="KRM23382.1"/>
    </source>
</evidence>